<evidence type="ECO:0000313" key="1">
    <source>
        <dbReference type="EMBL" id="CAD8716967.1"/>
    </source>
</evidence>
<proteinExistence type="predicted"/>
<organism evidence="1">
    <name type="scientific">Mantoniella antarctica</name>
    <dbReference type="NCBI Taxonomy" id="81844"/>
    <lineage>
        <taxon>Eukaryota</taxon>
        <taxon>Viridiplantae</taxon>
        <taxon>Chlorophyta</taxon>
        <taxon>Mamiellophyceae</taxon>
        <taxon>Mamiellales</taxon>
        <taxon>Mamiellaceae</taxon>
        <taxon>Mantoniella</taxon>
    </lineage>
</organism>
<protein>
    <submittedName>
        <fullName evidence="1">Uncharacterized protein</fullName>
    </submittedName>
</protein>
<gene>
    <name evidence="1" type="ORF">MANT1106_LOCUS17551</name>
</gene>
<dbReference type="EMBL" id="HBFC01029477">
    <property type="protein sequence ID" value="CAD8716967.1"/>
    <property type="molecule type" value="Transcribed_RNA"/>
</dbReference>
<dbReference type="Gene3D" id="3.10.450.50">
    <property type="match status" value="1"/>
</dbReference>
<accession>A0A7S0SW74</accession>
<sequence length="291" mass="31152">MSTVLNPIAVHVTARAVVASKSTRGTSVSSSTSPRHSAQGRVLGTVHCPGVSSLNRHSFRLMNAVAAPVAGTAPGDDPFSAFCAEQMLDEVAMIAASAFPISPAELILKTKGILFANNGAADPSRLAADFRFVAPVVGPLSKNEFISAFANFKLEEAFPDRVAGFYAFRVDPFETNRVWFDSRFRGTHTGLLAGSIKPTGIKVDSAPQTNSMRFNERGECEQMTIGYVLDKQLGNTGGLGGVFGIFYAIGSALPFPEARPWVKSFRYTLFTRLGGMFTKLAGYIKGLGWGK</sequence>
<name>A0A7S0SW74_9CHLO</name>
<reference evidence="1" key="1">
    <citation type="submission" date="2021-01" db="EMBL/GenBank/DDBJ databases">
        <authorList>
            <person name="Corre E."/>
            <person name="Pelletier E."/>
            <person name="Niang G."/>
            <person name="Scheremetjew M."/>
            <person name="Finn R."/>
            <person name="Kale V."/>
            <person name="Holt S."/>
            <person name="Cochrane G."/>
            <person name="Meng A."/>
            <person name="Brown T."/>
            <person name="Cohen L."/>
        </authorList>
    </citation>
    <scope>NUCLEOTIDE SEQUENCE</scope>
    <source>
        <strain evidence="1">SL-175</strain>
    </source>
</reference>
<dbReference type="AlphaFoldDB" id="A0A7S0SW74"/>